<proteinExistence type="predicted"/>
<dbReference type="EMBL" id="JXKQ01000003">
    <property type="protein sequence ID" value="OJG46151.1"/>
    <property type="molecule type" value="Genomic_DNA"/>
</dbReference>
<dbReference type="AlphaFoldDB" id="A0A1L8TP96"/>
<dbReference type="STRING" id="249189.RV04_GL001317"/>
<accession>A0A1L8TP96</accession>
<keyword evidence="2" id="KW-1185">Reference proteome</keyword>
<gene>
    <name evidence="1" type="ORF">RV04_GL001317</name>
</gene>
<organism evidence="1 2">
    <name type="scientific">Enterococcus hermanniensis</name>
    <dbReference type="NCBI Taxonomy" id="249189"/>
    <lineage>
        <taxon>Bacteria</taxon>
        <taxon>Bacillati</taxon>
        <taxon>Bacillota</taxon>
        <taxon>Bacilli</taxon>
        <taxon>Lactobacillales</taxon>
        <taxon>Enterococcaceae</taxon>
        <taxon>Enterococcus</taxon>
    </lineage>
</organism>
<name>A0A1L8TP96_9ENTE</name>
<sequence>MFNAAEKSDYPVPGLSKILSLNKNQQIEFCTTMTPQGLTFTEDYVLISAYCHAHSHHSVIYILDRISGIKLKTVVLPDFPHAGGLAYDPVHRRIWISNTNRNYAAVAAISLTELMKHKTKLAPISYQQKNILTDLPRASFLTYAKGHLYVGLFSLKSLGEFACYPIDEKGNLKQPTTKKFIESPYEKLTIPPKIQGLAIYQQYVIFSQSWGPKAGKLFIFDICAANDFSVLKEATKIIPTPPYLEQIWVEDHHLYALFESGAAEYQTKTPYIMNDVLRIDLKKLLTT</sequence>
<reference evidence="1 2" key="1">
    <citation type="submission" date="2014-12" db="EMBL/GenBank/DDBJ databases">
        <title>Draft genome sequences of 29 type strains of Enterococci.</title>
        <authorList>
            <person name="Zhong Z."/>
            <person name="Sun Z."/>
            <person name="Liu W."/>
            <person name="Zhang W."/>
            <person name="Zhang H."/>
        </authorList>
    </citation>
    <scope>NUCLEOTIDE SEQUENCE [LARGE SCALE GENOMIC DNA]</scope>
    <source>
        <strain evidence="1 2">DSM 17122</strain>
    </source>
</reference>
<dbReference type="SUPFAM" id="SSF63825">
    <property type="entry name" value="YWTD domain"/>
    <property type="match status" value="1"/>
</dbReference>
<protein>
    <submittedName>
        <fullName evidence="1">Uncharacterized protein</fullName>
    </submittedName>
</protein>
<evidence type="ECO:0000313" key="2">
    <source>
        <dbReference type="Proteomes" id="UP000182077"/>
    </source>
</evidence>
<comment type="caution">
    <text evidence="1">The sequence shown here is derived from an EMBL/GenBank/DDBJ whole genome shotgun (WGS) entry which is preliminary data.</text>
</comment>
<evidence type="ECO:0000313" key="1">
    <source>
        <dbReference type="EMBL" id="OJG46151.1"/>
    </source>
</evidence>
<dbReference type="Proteomes" id="UP000182077">
    <property type="component" value="Unassembled WGS sequence"/>
</dbReference>